<evidence type="ECO:0000313" key="12">
    <source>
        <dbReference type="Proteomes" id="UP000002481"/>
    </source>
</evidence>
<dbReference type="EC" id="2.7.7.49" evidence="1"/>
<dbReference type="PRINTS" id="PR00866">
    <property type="entry name" value="RNADNAPOLMS"/>
</dbReference>
<evidence type="ECO:0000256" key="1">
    <source>
        <dbReference type="ARBA" id="ARBA00012493"/>
    </source>
</evidence>
<keyword evidence="4" id="KW-0479">Metal-binding</keyword>
<keyword evidence="6" id="KW-0695">RNA-directed DNA polymerase</keyword>
<evidence type="ECO:0000256" key="2">
    <source>
        <dbReference type="ARBA" id="ARBA00022679"/>
    </source>
</evidence>
<dbReference type="GO" id="GO:0046872">
    <property type="term" value="F:metal ion binding"/>
    <property type="evidence" value="ECO:0007669"/>
    <property type="project" value="UniProtKB-KW"/>
</dbReference>
<dbReference type="HOGENOM" id="CLU_028398_2_0_9"/>
<gene>
    <name evidence="11" type="ordered locus">SAV2209</name>
</gene>
<dbReference type="SUPFAM" id="SSF56672">
    <property type="entry name" value="DNA/RNA polymerases"/>
    <property type="match status" value="1"/>
</dbReference>
<evidence type="ECO:0000256" key="4">
    <source>
        <dbReference type="ARBA" id="ARBA00022723"/>
    </source>
</evidence>
<keyword evidence="2" id="KW-0808">Transferase</keyword>
<evidence type="ECO:0000256" key="3">
    <source>
        <dbReference type="ARBA" id="ARBA00022695"/>
    </source>
</evidence>
<name>A0A0H3JTQ4_STAAM</name>
<evidence type="ECO:0000256" key="6">
    <source>
        <dbReference type="ARBA" id="ARBA00022918"/>
    </source>
</evidence>
<dbReference type="PANTHER" id="PTHR34047:SF7">
    <property type="entry name" value="RNA-DIRECTED DNA POLYMERASE"/>
    <property type="match status" value="1"/>
</dbReference>
<dbReference type="PROSITE" id="PS50878">
    <property type="entry name" value="RT_POL"/>
    <property type="match status" value="1"/>
</dbReference>
<evidence type="ECO:0000256" key="9">
    <source>
        <dbReference type="ARBA" id="ARBA00048173"/>
    </source>
</evidence>
<proteinExistence type="inferred from homology"/>
<evidence type="ECO:0000313" key="11">
    <source>
        <dbReference type="EMBL" id="BAB58371.1"/>
    </source>
</evidence>
<dbReference type="AlphaFoldDB" id="A0A0H3JTQ4"/>
<comment type="similarity">
    <text evidence="8">Belongs to the bacterial reverse transcriptase family.</text>
</comment>
<dbReference type="NCBIfam" id="NF038233">
    <property type="entry name" value="retron_St85_RT"/>
    <property type="match status" value="1"/>
</dbReference>
<evidence type="ECO:0000256" key="8">
    <source>
        <dbReference type="ARBA" id="ARBA00034120"/>
    </source>
</evidence>
<reference evidence="11 12" key="1">
    <citation type="journal article" date="2001" name="Lancet">
        <title>Whole genome sequencing of meticillin-resistant Staphylococcus aureus.</title>
        <authorList>
            <person name="Kuroda M."/>
            <person name="Ohta T."/>
            <person name="Uchiyama I."/>
            <person name="Baba T."/>
            <person name="Yuzawa H."/>
            <person name="Kobayashi I."/>
            <person name="Cui L."/>
            <person name="Oguchi A."/>
            <person name="Aoki K."/>
            <person name="Nagai Y."/>
            <person name="Lian J."/>
            <person name="Ito T."/>
            <person name="Kanamori M."/>
            <person name="Matsumaru H."/>
            <person name="Maruyama A."/>
            <person name="Murakami H."/>
            <person name="Hosoyama A."/>
            <person name="Mizutani-Ui Y."/>
            <person name="Takahashi N.K."/>
            <person name="Sawano T."/>
            <person name="Inoue R."/>
            <person name="Kaito C."/>
            <person name="Sekimizu K."/>
            <person name="Hirakawa H."/>
            <person name="Kuhara S."/>
            <person name="Goto S."/>
            <person name="Yabuzaki J."/>
            <person name="Kanehisa M."/>
            <person name="Yamashita A."/>
            <person name="Oshima K."/>
            <person name="Furuya K."/>
            <person name="Yoshino C."/>
            <person name="Shiba T."/>
            <person name="Hattori M."/>
            <person name="Ogasawara N."/>
            <person name="Hayashi H."/>
            <person name="Hiramatsu K."/>
        </authorList>
    </citation>
    <scope>NUCLEOTIDE SEQUENCE [LARGE SCALE GENOMIC DNA]</scope>
    <source>
        <strain evidence="12">Mu50 / ATCC 700699</strain>
    </source>
</reference>
<evidence type="ECO:0000259" key="10">
    <source>
        <dbReference type="PROSITE" id="PS50878"/>
    </source>
</evidence>
<keyword evidence="7" id="KW-0051">Antiviral defense</keyword>
<evidence type="ECO:0000256" key="5">
    <source>
        <dbReference type="ARBA" id="ARBA00022842"/>
    </source>
</evidence>
<dbReference type="InterPro" id="IPR000123">
    <property type="entry name" value="Reverse_transcriptase_msDNA"/>
</dbReference>
<dbReference type="Pfam" id="PF00078">
    <property type="entry name" value="RVT_1"/>
    <property type="match status" value="1"/>
</dbReference>
<dbReference type="PANTHER" id="PTHR34047">
    <property type="entry name" value="NUCLEAR INTRON MATURASE 1, MITOCHONDRIAL-RELATED"/>
    <property type="match status" value="1"/>
</dbReference>
<dbReference type="GO" id="GO:0051607">
    <property type="term" value="P:defense response to virus"/>
    <property type="evidence" value="ECO:0007669"/>
    <property type="project" value="UniProtKB-KW"/>
</dbReference>
<dbReference type="KEGG" id="sav:SAV2209"/>
<evidence type="ECO:0000256" key="7">
    <source>
        <dbReference type="ARBA" id="ARBA00023118"/>
    </source>
</evidence>
<feature type="domain" description="Reverse transcriptase" evidence="10">
    <location>
        <begin position="30"/>
        <end position="241"/>
    </location>
</feature>
<dbReference type="InterPro" id="IPR043502">
    <property type="entry name" value="DNA/RNA_pol_sf"/>
</dbReference>
<dbReference type="InterPro" id="IPR000477">
    <property type="entry name" value="RT_dom"/>
</dbReference>
<dbReference type="GO" id="GO:0003723">
    <property type="term" value="F:RNA binding"/>
    <property type="evidence" value="ECO:0007669"/>
    <property type="project" value="InterPro"/>
</dbReference>
<dbReference type="PhylomeDB" id="A0A0H3JTQ4"/>
<accession>A0A0H3JTQ4</accession>
<comment type="catalytic activity">
    <reaction evidence="9">
        <text>DNA(n) + a 2'-deoxyribonucleoside 5'-triphosphate = DNA(n+1) + diphosphate</text>
        <dbReference type="Rhea" id="RHEA:22508"/>
        <dbReference type="Rhea" id="RHEA-COMP:17339"/>
        <dbReference type="Rhea" id="RHEA-COMP:17340"/>
        <dbReference type="ChEBI" id="CHEBI:33019"/>
        <dbReference type="ChEBI" id="CHEBI:61560"/>
        <dbReference type="ChEBI" id="CHEBI:173112"/>
        <dbReference type="EC" id="2.7.7.49"/>
    </reaction>
</comment>
<keyword evidence="3" id="KW-0548">Nucleotidyltransferase</keyword>
<dbReference type="CDD" id="cd03487">
    <property type="entry name" value="RT_Bac_retron_II"/>
    <property type="match status" value="1"/>
</dbReference>
<dbReference type="RefSeq" id="WP_000411031.1">
    <property type="nucleotide sequence ID" value="NC_002758.2"/>
</dbReference>
<organism evidence="11 12">
    <name type="scientific">Staphylococcus aureus (strain Mu50 / ATCC 700699)</name>
    <dbReference type="NCBI Taxonomy" id="158878"/>
    <lineage>
        <taxon>Bacteria</taxon>
        <taxon>Bacillati</taxon>
        <taxon>Bacillota</taxon>
        <taxon>Bacilli</taxon>
        <taxon>Bacillales</taxon>
        <taxon>Staphylococcaceae</taxon>
        <taxon>Staphylococcus</taxon>
    </lineage>
</organism>
<dbReference type="EMBL" id="BA000017">
    <property type="protein sequence ID" value="BAB58371.1"/>
    <property type="molecule type" value="Genomic_DNA"/>
</dbReference>
<dbReference type="InterPro" id="IPR051083">
    <property type="entry name" value="GrpII_Intron_Splice-Mob/Def"/>
</dbReference>
<sequence length="338" mass="40063">MEKIENEIVNKTYLAINSLEELRNMIGIKSDYFYKCLYVNDHFYNVIKIPKRKKDEYRELMIPNMALKNIQRWILDNVLYRRQVHKCATGFVPRKSIVNNAIPHVGQKYILKMDIENFFPSITFKQVRKIFSEMGYKFELATALANLCTVNNQLPQGAPTSPYIANIIFYNIDKRIFSYCQKNNLRYTRYADDITISGSNKVSFSKEIIREIVNQYNFRINESKTIMFKPGDRKKVTGIIVNEKISVPKTLIREVRKQIYFVNKFGLEEHLIRNNYSLDYEQQFIMSIYGKISFIKMIDFKKGVSLQKKFNEVLGNIESSNMYRDNIDFDDIELHWIN</sequence>
<dbReference type="Proteomes" id="UP000002481">
    <property type="component" value="Chromosome"/>
</dbReference>
<protein>
    <recommendedName>
        <fullName evidence="1">RNA-directed DNA polymerase</fullName>
        <ecNumber evidence="1">2.7.7.49</ecNumber>
    </recommendedName>
</protein>
<dbReference type="GO" id="GO:0003964">
    <property type="term" value="F:RNA-directed DNA polymerase activity"/>
    <property type="evidence" value="ECO:0007669"/>
    <property type="project" value="UniProtKB-KW"/>
</dbReference>
<keyword evidence="5" id="KW-0460">Magnesium</keyword>